<keyword evidence="2" id="KW-1185">Reference proteome</keyword>
<dbReference type="EMBL" id="JBHSMI010000012">
    <property type="protein sequence ID" value="MFC5402323.1"/>
    <property type="molecule type" value="Genomic_DNA"/>
</dbReference>
<dbReference type="Proteomes" id="UP001596113">
    <property type="component" value="Unassembled WGS sequence"/>
</dbReference>
<accession>A0ABW0HP33</accession>
<comment type="caution">
    <text evidence="1">The sequence shown here is derived from an EMBL/GenBank/DDBJ whole genome shotgun (WGS) entry which is preliminary data.</text>
</comment>
<evidence type="ECO:0000313" key="2">
    <source>
        <dbReference type="Proteomes" id="UP001596113"/>
    </source>
</evidence>
<proteinExistence type="predicted"/>
<gene>
    <name evidence="1" type="ORF">ACFPOF_06200</name>
</gene>
<sequence>MIIVESKFSMLQPNGKPQCTGDITLREMIDRRLYVMMSPDMGDYRHKQAIVIKEGESLTVTFIGFEDGDAADEQKWNRTITFQINLLRLLQENCDKLMVIRHDPDSEFLLGFLKNLDIAEFSLSILIETIAYQLSMAARRGALRVFDTRFGTNYRSMVSIQPSDEFEADRVYDELCRYAAERIAEEGVTLTWALRQYECEKLIECSVLEILAGAVKTFSDLERDVLALMPAKTHPESGFDFIEISLQAAMTLFSAGDAVHVDWDNLRRVEKGHWAELNTNHLQHGKWYMRVTKEAE</sequence>
<dbReference type="RefSeq" id="WP_378130670.1">
    <property type="nucleotide sequence ID" value="NZ_JBHSMI010000012.1"/>
</dbReference>
<name>A0ABW0HP33_9BACL</name>
<organism evidence="1 2">
    <name type="scientific">Cohnella soli</name>
    <dbReference type="NCBI Taxonomy" id="425005"/>
    <lineage>
        <taxon>Bacteria</taxon>
        <taxon>Bacillati</taxon>
        <taxon>Bacillota</taxon>
        <taxon>Bacilli</taxon>
        <taxon>Bacillales</taxon>
        <taxon>Paenibacillaceae</taxon>
        <taxon>Cohnella</taxon>
    </lineage>
</organism>
<evidence type="ECO:0000313" key="1">
    <source>
        <dbReference type="EMBL" id="MFC5402323.1"/>
    </source>
</evidence>
<protein>
    <submittedName>
        <fullName evidence="1">Uncharacterized protein</fullName>
    </submittedName>
</protein>
<reference evidence="2" key="1">
    <citation type="journal article" date="2019" name="Int. J. Syst. Evol. Microbiol.">
        <title>The Global Catalogue of Microorganisms (GCM) 10K type strain sequencing project: providing services to taxonomists for standard genome sequencing and annotation.</title>
        <authorList>
            <consortium name="The Broad Institute Genomics Platform"/>
            <consortium name="The Broad Institute Genome Sequencing Center for Infectious Disease"/>
            <person name="Wu L."/>
            <person name="Ma J."/>
        </authorList>
    </citation>
    <scope>NUCLEOTIDE SEQUENCE [LARGE SCALE GENOMIC DNA]</scope>
    <source>
        <strain evidence="2">CGMCC 1.18575</strain>
    </source>
</reference>